<reference evidence="2" key="1">
    <citation type="journal article" date="2019" name="Int. J. Syst. Evol. Microbiol.">
        <title>The Global Catalogue of Microorganisms (GCM) 10K type strain sequencing project: providing services to taxonomists for standard genome sequencing and annotation.</title>
        <authorList>
            <consortium name="The Broad Institute Genomics Platform"/>
            <consortium name="The Broad Institute Genome Sequencing Center for Infectious Disease"/>
            <person name="Wu L."/>
            <person name="Ma J."/>
        </authorList>
    </citation>
    <scope>NUCLEOTIDE SEQUENCE [LARGE SCALE GENOMIC DNA]</scope>
    <source>
        <strain evidence="2">SYNS20</strain>
    </source>
</reference>
<keyword evidence="2" id="KW-1185">Reference proteome</keyword>
<gene>
    <name evidence="1" type="ORF">ACFQVC_02935</name>
</gene>
<accession>A0ABW2JCA7</accession>
<organism evidence="1 2">
    <name type="scientific">Streptomyces monticola</name>
    <dbReference type="NCBI Taxonomy" id="2666263"/>
    <lineage>
        <taxon>Bacteria</taxon>
        <taxon>Bacillati</taxon>
        <taxon>Actinomycetota</taxon>
        <taxon>Actinomycetes</taxon>
        <taxon>Kitasatosporales</taxon>
        <taxon>Streptomycetaceae</taxon>
        <taxon>Streptomyces</taxon>
    </lineage>
</organism>
<evidence type="ECO:0000313" key="1">
    <source>
        <dbReference type="EMBL" id="MFC7303171.1"/>
    </source>
</evidence>
<comment type="caution">
    <text evidence="1">The sequence shown here is derived from an EMBL/GenBank/DDBJ whole genome shotgun (WGS) entry which is preliminary data.</text>
</comment>
<protein>
    <submittedName>
        <fullName evidence="1">Uncharacterized protein</fullName>
    </submittedName>
</protein>
<sequence>MPLWLLDCALSYVPFFGVPFFRVPFLGVPYFRVPYFGVPYFRVPYFCVLFSPWLCSCR</sequence>
<evidence type="ECO:0000313" key="2">
    <source>
        <dbReference type="Proteomes" id="UP001596523"/>
    </source>
</evidence>
<dbReference type="EMBL" id="JBHTCF010000001">
    <property type="protein sequence ID" value="MFC7303171.1"/>
    <property type="molecule type" value="Genomic_DNA"/>
</dbReference>
<proteinExistence type="predicted"/>
<name>A0ABW2JCA7_9ACTN</name>
<dbReference type="RefSeq" id="WP_381826051.1">
    <property type="nucleotide sequence ID" value="NZ_JBHTCF010000001.1"/>
</dbReference>
<dbReference type="Proteomes" id="UP001596523">
    <property type="component" value="Unassembled WGS sequence"/>
</dbReference>